<comment type="caution">
    <text evidence="6">The sequence shown here is derived from an EMBL/GenBank/DDBJ whole genome shotgun (WGS) entry which is preliminary data.</text>
</comment>
<dbReference type="EMBL" id="MHSN01000003">
    <property type="protein sequence ID" value="OHA45627.1"/>
    <property type="molecule type" value="Genomic_DNA"/>
</dbReference>
<organism evidence="6 7">
    <name type="scientific">Candidatus Taylorbacteria bacterium RIFCSPLOWO2_12_FULL_47_20</name>
    <dbReference type="NCBI Taxonomy" id="1802335"/>
    <lineage>
        <taxon>Bacteria</taxon>
        <taxon>Candidatus Tayloriibacteriota</taxon>
    </lineage>
</organism>
<dbReference type="NCBIfam" id="TIGR00165">
    <property type="entry name" value="S18"/>
    <property type="match status" value="1"/>
</dbReference>
<accession>A0A1G2PBA1</accession>
<dbReference type="PANTHER" id="PTHR13479:SF40">
    <property type="entry name" value="SMALL RIBOSOMAL SUBUNIT PROTEIN BS18M"/>
    <property type="match status" value="1"/>
</dbReference>
<dbReference type="InterPro" id="IPR001648">
    <property type="entry name" value="Ribosomal_bS18"/>
</dbReference>
<dbReference type="GO" id="GO:1990904">
    <property type="term" value="C:ribonucleoprotein complex"/>
    <property type="evidence" value="ECO:0007669"/>
    <property type="project" value="UniProtKB-KW"/>
</dbReference>
<dbReference type="STRING" id="1802335.A3G59_03350"/>
<dbReference type="GO" id="GO:0006412">
    <property type="term" value="P:translation"/>
    <property type="evidence" value="ECO:0007669"/>
    <property type="project" value="UniProtKB-UniRule"/>
</dbReference>
<evidence type="ECO:0000256" key="5">
    <source>
        <dbReference type="RuleBase" id="RU003910"/>
    </source>
</evidence>
<proteinExistence type="inferred from homology"/>
<dbReference type="PANTHER" id="PTHR13479">
    <property type="entry name" value="30S RIBOSOMAL PROTEIN S18"/>
    <property type="match status" value="1"/>
</dbReference>
<comment type="function">
    <text evidence="4">Binds as a heterodimer with protein bS6 to the central domain of the 16S rRNA, where it helps stabilize the platform of the 30S subunit.</text>
</comment>
<dbReference type="GO" id="GO:0005840">
    <property type="term" value="C:ribosome"/>
    <property type="evidence" value="ECO:0007669"/>
    <property type="project" value="UniProtKB-KW"/>
</dbReference>
<keyword evidence="3 4" id="KW-0687">Ribonucleoprotein</keyword>
<dbReference type="Pfam" id="PF01084">
    <property type="entry name" value="Ribosomal_S18"/>
    <property type="match status" value="1"/>
</dbReference>
<keyword evidence="4" id="KW-0699">rRNA-binding</keyword>
<evidence type="ECO:0000256" key="4">
    <source>
        <dbReference type="HAMAP-Rule" id="MF_00270"/>
    </source>
</evidence>
<dbReference type="GO" id="GO:0003735">
    <property type="term" value="F:structural constituent of ribosome"/>
    <property type="evidence" value="ECO:0007669"/>
    <property type="project" value="InterPro"/>
</dbReference>
<keyword evidence="2 4" id="KW-0689">Ribosomal protein</keyword>
<evidence type="ECO:0000256" key="3">
    <source>
        <dbReference type="ARBA" id="ARBA00023274"/>
    </source>
</evidence>
<dbReference type="GO" id="GO:0070181">
    <property type="term" value="F:small ribosomal subunit rRNA binding"/>
    <property type="evidence" value="ECO:0007669"/>
    <property type="project" value="TreeGrafter"/>
</dbReference>
<protein>
    <recommendedName>
        <fullName evidence="4">Small ribosomal subunit protein bS18</fullName>
    </recommendedName>
</protein>
<evidence type="ECO:0000313" key="6">
    <source>
        <dbReference type="EMBL" id="OHA45627.1"/>
    </source>
</evidence>
<sequence length="67" mass="7827">MDKTLPKLPNNLKHIDYKDIELLKRFINPHGKVIQRKRTGVSAKNQRKIALAIKQARFMGLMPYIAR</sequence>
<keyword evidence="4" id="KW-0694">RNA-binding</keyword>
<evidence type="ECO:0000313" key="7">
    <source>
        <dbReference type="Proteomes" id="UP000176881"/>
    </source>
</evidence>
<gene>
    <name evidence="4" type="primary">rpsR</name>
    <name evidence="6" type="ORF">A3G59_03350</name>
</gene>
<comment type="similarity">
    <text evidence="1 4 5">Belongs to the bacterial ribosomal protein bS18 family.</text>
</comment>
<comment type="subunit">
    <text evidence="4">Part of the 30S ribosomal subunit. Forms a tight heterodimer with protein bS6.</text>
</comment>
<dbReference type="PRINTS" id="PR00974">
    <property type="entry name" value="RIBOSOMALS18"/>
</dbReference>
<name>A0A1G2PBA1_9BACT</name>
<dbReference type="HAMAP" id="MF_00270">
    <property type="entry name" value="Ribosomal_bS18"/>
    <property type="match status" value="1"/>
</dbReference>
<evidence type="ECO:0000256" key="1">
    <source>
        <dbReference type="ARBA" id="ARBA00005589"/>
    </source>
</evidence>
<dbReference type="SUPFAM" id="SSF46911">
    <property type="entry name" value="Ribosomal protein S18"/>
    <property type="match status" value="1"/>
</dbReference>
<evidence type="ECO:0000256" key="2">
    <source>
        <dbReference type="ARBA" id="ARBA00022980"/>
    </source>
</evidence>
<dbReference type="InterPro" id="IPR036870">
    <property type="entry name" value="Ribosomal_bS18_sf"/>
</dbReference>
<dbReference type="AlphaFoldDB" id="A0A1G2PBA1"/>
<dbReference type="Gene3D" id="4.10.640.10">
    <property type="entry name" value="Ribosomal protein S18"/>
    <property type="match status" value="1"/>
</dbReference>
<reference evidence="6 7" key="1">
    <citation type="journal article" date="2016" name="Nat. Commun.">
        <title>Thousands of microbial genomes shed light on interconnected biogeochemical processes in an aquifer system.</title>
        <authorList>
            <person name="Anantharaman K."/>
            <person name="Brown C.T."/>
            <person name="Hug L.A."/>
            <person name="Sharon I."/>
            <person name="Castelle C.J."/>
            <person name="Probst A.J."/>
            <person name="Thomas B.C."/>
            <person name="Singh A."/>
            <person name="Wilkins M.J."/>
            <person name="Karaoz U."/>
            <person name="Brodie E.L."/>
            <person name="Williams K.H."/>
            <person name="Hubbard S.S."/>
            <person name="Banfield J.F."/>
        </authorList>
    </citation>
    <scope>NUCLEOTIDE SEQUENCE [LARGE SCALE GENOMIC DNA]</scope>
</reference>
<dbReference type="Proteomes" id="UP000176881">
    <property type="component" value="Unassembled WGS sequence"/>
</dbReference>